<feature type="compositionally biased region" description="Low complexity" evidence="1">
    <location>
        <begin position="29"/>
        <end position="38"/>
    </location>
</feature>
<dbReference type="SUPFAM" id="SSF53850">
    <property type="entry name" value="Periplasmic binding protein-like II"/>
    <property type="match status" value="1"/>
</dbReference>
<proteinExistence type="predicted"/>
<reference evidence="3 4" key="1">
    <citation type="submission" date="2018-05" db="EMBL/GenBank/DDBJ databases">
        <title>Genomic Encyclopedia of Type Strains, Phase IV (KMG-IV): sequencing the most valuable type-strain genomes for metagenomic binning, comparative biology and taxonomic classification.</title>
        <authorList>
            <person name="Goeker M."/>
        </authorList>
    </citation>
    <scope>NUCLEOTIDE SEQUENCE [LARGE SCALE GENOMIC DNA]</scope>
    <source>
        <strain evidence="3 4">DSM 22440</strain>
    </source>
</reference>
<feature type="signal peptide" evidence="2">
    <location>
        <begin position="1"/>
        <end position="23"/>
    </location>
</feature>
<dbReference type="PROSITE" id="PS51257">
    <property type="entry name" value="PROKAR_LIPOPROTEIN"/>
    <property type="match status" value="1"/>
</dbReference>
<comment type="caution">
    <text evidence="3">The sequence shown here is derived from an EMBL/GenBank/DDBJ whole genome shotgun (WGS) entry which is preliminary data.</text>
</comment>
<protein>
    <submittedName>
        <fullName evidence="3">Aldotetraouronic acid ABC transporter substrate-binding protein</fullName>
    </submittedName>
</protein>
<feature type="chain" id="PRO_5038596945" evidence="2">
    <location>
        <begin position="24"/>
        <end position="566"/>
    </location>
</feature>
<evidence type="ECO:0000256" key="2">
    <source>
        <dbReference type="SAM" id="SignalP"/>
    </source>
</evidence>
<name>A0A2V3WCS1_9BACI</name>
<dbReference type="Proteomes" id="UP000247922">
    <property type="component" value="Unassembled WGS sequence"/>
</dbReference>
<dbReference type="PANTHER" id="PTHR43649:SF12">
    <property type="entry name" value="DIACETYLCHITOBIOSE BINDING PROTEIN DASA"/>
    <property type="match status" value="1"/>
</dbReference>
<dbReference type="RefSeq" id="WP_211305843.1">
    <property type="nucleotide sequence ID" value="NZ_QJJR01000007.1"/>
</dbReference>
<evidence type="ECO:0000313" key="4">
    <source>
        <dbReference type="Proteomes" id="UP000247922"/>
    </source>
</evidence>
<sequence length="566" mass="64065">MFKKKSLLLLIFVSLFMFLVACGGDDDASSGTDNGSDSSSDDSGSEDMSNDPITYHYFVGASGDDIHTNETTIGGMLEDETGVNFQMEYLVGDLMEKLGVMVAGGQYPDVVVPDHGIEMMMDAEAFIPLNDLLEEHGQNILAMYSDYLDRITMPDGNIYYLPFGPTINEYVPNPNIDQGAFWIQRGVLKDAGFPEINTLDEYLALIKDYADENPEIDGMNTVPFTGLTYDTSFFTFSNTPNHLAGYPNDGSVQIDMDTHEASVYADSDATKAYLKALNELNNDGYLDQEMFVMNNDDFLAKISSGRVLGFFGYGWQWGTARTSLEEAGNPDQEFMALPVVLEEGIKDQYLDPPSFTQNRGAGITVSAENPERIIQYWDELIQEDMQKLVMWGEEGVHYSVDEDGRFYRTAEQVELSADQDVRKDLGMTVFEWNWPRLNGSFSDGNAVESRRQPEVAKETYRDSDREYLEAYNIDTFSGLFSQPEERPWYPAWSANVEQGSDVALFATRAEELQKRYYPQIVLSDPASFDAEWDKFVNEYRSLDVDTYEEFFTNTVEARLDGDWQYR</sequence>
<accession>A0A2V3WCS1</accession>
<dbReference type="InterPro" id="IPR006059">
    <property type="entry name" value="SBP"/>
</dbReference>
<dbReference type="Pfam" id="PF13416">
    <property type="entry name" value="SBP_bac_8"/>
    <property type="match status" value="1"/>
</dbReference>
<keyword evidence="2" id="KW-0732">Signal</keyword>
<gene>
    <name evidence="3" type="ORF">DES38_10756</name>
</gene>
<evidence type="ECO:0000313" key="3">
    <source>
        <dbReference type="EMBL" id="PXW90924.1"/>
    </source>
</evidence>
<dbReference type="Gene3D" id="3.40.190.10">
    <property type="entry name" value="Periplasmic binding protein-like II"/>
    <property type="match status" value="2"/>
</dbReference>
<keyword evidence="4" id="KW-1185">Reference proteome</keyword>
<feature type="region of interest" description="Disordered" evidence="1">
    <location>
        <begin position="27"/>
        <end position="47"/>
    </location>
</feature>
<dbReference type="AlphaFoldDB" id="A0A2V3WCS1"/>
<evidence type="ECO:0000256" key="1">
    <source>
        <dbReference type="SAM" id="MobiDB-lite"/>
    </source>
</evidence>
<dbReference type="InterPro" id="IPR050490">
    <property type="entry name" value="Bact_solute-bd_prot1"/>
</dbReference>
<organism evidence="3 4">
    <name type="scientific">Streptohalobacillus salinus</name>
    <dbReference type="NCBI Taxonomy" id="621096"/>
    <lineage>
        <taxon>Bacteria</taxon>
        <taxon>Bacillati</taxon>
        <taxon>Bacillota</taxon>
        <taxon>Bacilli</taxon>
        <taxon>Bacillales</taxon>
        <taxon>Bacillaceae</taxon>
        <taxon>Streptohalobacillus</taxon>
    </lineage>
</organism>
<dbReference type="PANTHER" id="PTHR43649">
    <property type="entry name" value="ARABINOSE-BINDING PROTEIN-RELATED"/>
    <property type="match status" value="1"/>
</dbReference>
<dbReference type="EMBL" id="QJJR01000007">
    <property type="protein sequence ID" value="PXW90924.1"/>
    <property type="molecule type" value="Genomic_DNA"/>
</dbReference>